<organism evidence="3 4">
    <name type="scientific">Phytophthora megakarya</name>
    <dbReference type="NCBI Taxonomy" id="4795"/>
    <lineage>
        <taxon>Eukaryota</taxon>
        <taxon>Sar</taxon>
        <taxon>Stramenopiles</taxon>
        <taxon>Oomycota</taxon>
        <taxon>Peronosporomycetes</taxon>
        <taxon>Peronosporales</taxon>
        <taxon>Peronosporaceae</taxon>
        <taxon>Phytophthora</taxon>
    </lineage>
</organism>
<comment type="caution">
    <text evidence="3">The sequence shown here is derived from an EMBL/GenBank/DDBJ whole genome shotgun (WGS) entry which is preliminary data.</text>
</comment>
<proteinExistence type="predicted"/>
<accession>A0A225W9E3</accession>
<dbReference type="InterPro" id="IPR029526">
    <property type="entry name" value="PGBD"/>
</dbReference>
<name>A0A225W9E3_9STRA</name>
<dbReference type="EMBL" id="NBNE01001497">
    <property type="protein sequence ID" value="OWZ13779.1"/>
    <property type="molecule type" value="Genomic_DNA"/>
</dbReference>
<keyword evidence="4" id="KW-1185">Reference proteome</keyword>
<protein>
    <recommendedName>
        <fullName evidence="2">PiggyBac transposable element-derived protein domain-containing protein</fullName>
    </recommendedName>
</protein>
<feature type="region of interest" description="Disordered" evidence="1">
    <location>
        <begin position="35"/>
        <end position="61"/>
    </location>
</feature>
<evidence type="ECO:0000256" key="1">
    <source>
        <dbReference type="SAM" id="MobiDB-lite"/>
    </source>
</evidence>
<evidence type="ECO:0000313" key="3">
    <source>
        <dbReference type="EMBL" id="OWZ13779.1"/>
    </source>
</evidence>
<sequence>MWQLIAECSNFYMHEQLENRVDPYFEKKGKRDEKAKVTGLPVANTNTKSRRDDKNVKPREAGQPLTTRQCWCHFTWYFGRYLTLDRFMDISRNLHFNSNQDPRAKTDRARKIRSVVTVLQETFLKPFVPPAELLFNKAMLPSRSSYNRTRVYMKDKPYKWGIKLFMCALLSAFRKSANGFKVYCGQKQHIAETGVIDMKSGPAAVVRNLRAVFRYKVPSNVTRFVVVDRVYTSIVLGVQLMIMDIYTIGNIMTNRFAKLSYQKRKKSKNIPLGTLTFTRSKLVNNLTASVVGENLALDRVERCEKTGELKASVQRAITYRKYYKSLFWRLVDLAITNGFIVHRAFCKKKEIKALTHVQYMC</sequence>
<gene>
    <name evidence="3" type="ORF">PHMEG_00012845</name>
</gene>
<dbReference type="PANTHER" id="PTHR46599:SF3">
    <property type="entry name" value="PIGGYBAC TRANSPOSABLE ELEMENT-DERIVED PROTEIN 4"/>
    <property type="match status" value="1"/>
</dbReference>
<feature type="compositionally biased region" description="Basic and acidic residues" evidence="1">
    <location>
        <begin position="49"/>
        <end position="60"/>
    </location>
</feature>
<evidence type="ECO:0000259" key="2">
    <source>
        <dbReference type="Pfam" id="PF13843"/>
    </source>
</evidence>
<dbReference type="Proteomes" id="UP000198211">
    <property type="component" value="Unassembled WGS sequence"/>
</dbReference>
<evidence type="ECO:0000313" key="4">
    <source>
        <dbReference type="Proteomes" id="UP000198211"/>
    </source>
</evidence>
<feature type="domain" description="PiggyBac transposable element-derived protein" evidence="2">
    <location>
        <begin position="77"/>
        <end position="274"/>
    </location>
</feature>
<reference evidence="4" key="1">
    <citation type="submission" date="2017-03" db="EMBL/GenBank/DDBJ databases">
        <title>Phytopthora megakarya and P. palmivora, two closely related causual agents of cacao black pod achieved similar genome size and gene model numbers by different mechanisms.</title>
        <authorList>
            <person name="Ali S."/>
            <person name="Shao J."/>
            <person name="Larry D.J."/>
            <person name="Kronmiller B."/>
            <person name="Shen D."/>
            <person name="Strem M.D."/>
            <person name="Melnick R.L."/>
            <person name="Guiltinan M.J."/>
            <person name="Tyler B.M."/>
            <person name="Meinhardt L.W."/>
            <person name="Bailey B.A."/>
        </authorList>
    </citation>
    <scope>NUCLEOTIDE SEQUENCE [LARGE SCALE GENOMIC DNA]</scope>
    <source>
        <strain evidence="4">zdho120</strain>
    </source>
</reference>
<dbReference type="Pfam" id="PF13843">
    <property type="entry name" value="DDE_Tnp_1_7"/>
    <property type="match status" value="1"/>
</dbReference>
<dbReference type="AlphaFoldDB" id="A0A225W9E3"/>
<dbReference type="PANTHER" id="PTHR46599">
    <property type="entry name" value="PIGGYBAC TRANSPOSABLE ELEMENT-DERIVED PROTEIN 4"/>
    <property type="match status" value="1"/>
</dbReference>
<dbReference type="STRING" id="4795.A0A225W9E3"/>
<dbReference type="OrthoDB" id="117306at2759"/>